<dbReference type="EMBL" id="JAEANY010000001">
    <property type="protein sequence ID" value="MBH5321674.1"/>
    <property type="molecule type" value="Genomic_DNA"/>
</dbReference>
<keyword evidence="2" id="KW-1185">Reference proteome</keyword>
<dbReference type="RefSeq" id="WP_197920313.1">
    <property type="nucleotide sequence ID" value="NZ_CAWPTA010000006.1"/>
</dbReference>
<name>A0ABS0N3U2_9SPHN</name>
<reference evidence="1 2" key="1">
    <citation type="submission" date="2020-11" db="EMBL/GenBank/DDBJ databases">
        <title>Erythrobacter sediminis sp. nov., a marine bacterium from a tidal flat of Garorim Bay.</title>
        <authorList>
            <person name="Kim D."/>
            <person name="Yoo Y."/>
            <person name="Kim J.-J."/>
        </authorList>
    </citation>
    <scope>NUCLEOTIDE SEQUENCE [LARGE SCALE GENOMIC DNA]</scope>
    <source>
        <strain evidence="1 2">JGD-13</strain>
    </source>
</reference>
<evidence type="ECO:0008006" key="3">
    <source>
        <dbReference type="Google" id="ProtNLM"/>
    </source>
</evidence>
<proteinExistence type="predicted"/>
<sequence>MRSWLALIVPFLLAGCAHQVSEPVEPLFLGADTYPADFYYGSYAARGSQQCDRGLGQAAERDFQRYFGYRFDRAMAAYVERYGPAPDPIILTICRRWSGSDAAFFREKRELRREFALWLARVEVGIESWSDIP</sequence>
<dbReference type="Proteomes" id="UP000602442">
    <property type="component" value="Unassembled WGS sequence"/>
</dbReference>
<gene>
    <name evidence="1" type="ORF">I5L03_03625</name>
</gene>
<accession>A0ABS0N3U2</accession>
<evidence type="ECO:0000313" key="1">
    <source>
        <dbReference type="EMBL" id="MBH5321674.1"/>
    </source>
</evidence>
<evidence type="ECO:0000313" key="2">
    <source>
        <dbReference type="Proteomes" id="UP000602442"/>
    </source>
</evidence>
<comment type="caution">
    <text evidence="1">The sequence shown here is derived from an EMBL/GenBank/DDBJ whole genome shotgun (WGS) entry which is preliminary data.</text>
</comment>
<dbReference type="PROSITE" id="PS51257">
    <property type="entry name" value="PROKAR_LIPOPROTEIN"/>
    <property type="match status" value="1"/>
</dbReference>
<protein>
    <recommendedName>
        <fullName evidence="3">Lipoprotein</fullName>
    </recommendedName>
</protein>
<organism evidence="1 2">
    <name type="scientific">Aurantiacibacter sediminis</name>
    <dbReference type="NCBI Taxonomy" id="2793064"/>
    <lineage>
        <taxon>Bacteria</taxon>
        <taxon>Pseudomonadati</taxon>
        <taxon>Pseudomonadota</taxon>
        <taxon>Alphaproteobacteria</taxon>
        <taxon>Sphingomonadales</taxon>
        <taxon>Erythrobacteraceae</taxon>
        <taxon>Aurantiacibacter</taxon>
    </lineage>
</organism>